<protein>
    <submittedName>
        <fullName evidence="1">Unnamed protein product</fullName>
    </submittedName>
</protein>
<accession>A0A9W6WKX3</accession>
<organism evidence="1 2">
    <name type="scientific">Phytophthora lilii</name>
    <dbReference type="NCBI Taxonomy" id="2077276"/>
    <lineage>
        <taxon>Eukaryota</taxon>
        <taxon>Sar</taxon>
        <taxon>Stramenopiles</taxon>
        <taxon>Oomycota</taxon>
        <taxon>Peronosporomycetes</taxon>
        <taxon>Peronosporales</taxon>
        <taxon>Peronosporaceae</taxon>
        <taxon>Phytophthora</taxon>
    </lineage>
</organism>
<comment type="caution">
    <text evidence="1">The sequence shown here is derived from an EMBL/GenBank/DDBJ whole genome shotgun (WGS) entry which is preliminary data.</text>
</comment>
<gene>
    <name evidence="1" type="ORF">Plil01_000632500</name>
</gene>
<proteinExistence type="predicted"/>
<dbReference type="EMBL" id="BSXW01000279">
    <property type="protein sequence ID" value="GMF17353.1"/>
    <property type="molecule type" value="Genomic_DNA"/>
</dbReference>
<keyword evidence="2" id="KW-1185">Reference proteome</keyword>
<sequence>MDPADKIGGVFNDIPKRIIHVLVVVPSRGATPPPTVVWKLVDEQCPVLVFQNAGDHIHIPEAYVRDSGLVTGNDGLRLYLRPDLRKDGRL</sequence>
<name>A0A9W6WKX3_9STRA</name>
<reference evidence="1" key="1">
    <citation type="submission" date="2023-04" db="EMBL/GenBank/DDBJ databases">
        <title>Phytophthora lilii NBRC 32176.</title>
        <authorList>
            <person name="Ichikawa N."/>
            <person name="Sato H."/>
            <person name="Tonouchi N."/>
        </authorList>
    </citation>
    <scope>NUCLEOTIDE SEQUENCE</scope>
    <source>
        <strain evidence="1">NBRC 32176</strain>
    </source>
</reference>
<evidence type="ECO:0000313" key="1">
    <source>
        <dbReference type="EMBL" id="GMF17353.1"/>
    </source>
</evidence>
<dbReference type="AlphaFoldDB" id="A0A9W6WKX3"/>
<dbReference type="Proteomes" id="UP001165083">
    <property type="component" value="Unassembled WGS sequence"/>
</dbReference>
<evidence type="ECO:0000313" key="2">
    <source>
        <dbReference type="Proteomes" id="UP001165083"/>
    </source>
</evidence>